<gene>
    <name evidence="1" type="ORF">ACFO4O_07810</name>
</gene>
<comment type="caution">
    <text evidence="1">The sequence shown here is derived from an EMBL/GenBank/DDBJ whole genome shotgun (WGS) entry which is preliminary data.</text>
</comment>
<keyword evidence="1" id="KW-0378">Hydrolase</keyword>
<sequence>MDCKAIALKDFGYQFLGPMCSHYFQSLCELIKQHNGESSGPIKLVFLAREGYFFKQAYDALVQRNLAPSADSVYLRVSRTFLFRICIGDPKTWDISLDHKYTGKLEALLTHRFGFSANQAHRIFEPEALEKEIELPAQIDEVKTLFAERLSVLNELTAASRSDYITYLRESGMYDQNTLLMLDVGYSGTIQKLLTMLLAKDTTGLYFMTTQAGDYTFANATASMSCVFKDQVKMGEGYMMLDRSLFMESLLTSPNGQFLDIYTRHPALQQTQADKFEFVYGRESYVQTHFFELHALHEGIQDAVLHHFENGISFSIEEIEFLYEQYTSHRHMMPSSAYALFDVDDAISGNGNVNPMQLFRL</sequence>
<dbReference type="GO" id="GO:0016787">
    <property type="term" value="F:hydrolase activity"/>
    <property type="evidence" value="ECO:0007669"/>
    <property type="project" value="UniProtKB-KW"/>
</dbReference>
<dbReference type="Proteomes" id="UP001595897">
    <property type="component" value="Unassembled WGS sequence"/>
</dbReference>
<protein>
    <submittedName>
        <fullName evidence="1">HAD family hydrolase</fullName>
    </submittedName>
</protein>
<dbReference type="RefSeq" id="WP_382407143.1">
    <property type="nucleotide sequence ID" value="NZ_JBHSGU010000002.1"/>
</dbReference>
<evidence type="ECO:0000313" key="2">
    <source>
        <dbReference type="Proteomes" id="UP001595897"/>
    </source>
</evidence>
<keyword evidence="2" id="KW-1185">Reference proteome</keyword>
<evidence type="ECO:0000313" key="1">
    <source>
        <dbReference type="EMBL" id="MFC4700055.1"/>
    </source>
</evidence>
<dbReference type="EMBL" id="JBHSGU010000002">
    <property type="protein sequence ID" value="MFC4700055.1"/>
    <property type="molecule type" value="Genomic_DNA"/>
</dbReference>
<name>A0ABV9LW18_9ALTE</name>
<reference evidence="2" key="1">
    <citation type="journal article" date="2019" name="Int. J. Syst. Evol. Microbiol.">
        <title>The Global Catalogue of Microorganisms (GCM) 10K type strain sequencing project: providing services to taxonomists for standard genome sequencing and annotation.</title>
        <authorList>
            <consortium name="The Broad Institute Genomics Platform"/>
            <consortium name="The Broad Institute Genome Sequencing Center for Infectious Disease"/>
            <person name="Wu L."/>
            <person name="Ma J."/>
        </authorList>
    </citation>
    <scope>NUCLEOTIDE SEQUENCE [LARGE SCALE GENOMIC DNA]</scope>
    <source>
        <strain evidence="2">KACC 12507</strain>
    </source>
</reference>
<organism evidence="1 2">
    <name type="scientific">Glaciecola siphonariae</name>
    <dbReference type="NCBI Taxonomy" id="521012"/>
    <lineage>
        <taxon>Bacteria</taxon>
        <taxon>Pseudomonadati</taxon>
        <taxon>Pseudomonadota</taxon>
        <taxon>Gammaproteobacteria</taxon>
        <taxon>Alteromonadales</taxon>
        <taxon>Alteromonadaceae</taxon>
        <taxon>Glaciecola</taxon>
    </lineage>
</organism>
<proteinExistence type="predicted"/>
<accession>A0ABV9LW18</accession>